<organism evidence="2 3">
    <name type="scientific">Streptomyces finlayi</name>
    <dbReference type="NCBI Taxonomy" id="67296"/>
    <lineage>
        <taxon>Bacteria</taxon>
        <taxon>Bacillati</taxon>
        <taxon>Actinomycetota</taxon>
        <taxon>Actinomycetes</taxon>
        <taxon>Kitasatosporales</taxon>
        <taxon>Streptomycetaceae</taxon>
        <taxon>Streptomyces</taxon>
    </lineage>
</organism>
<keyword evidence="3" id="KW-1185">Reference proteome</keyword>
<evidence type="ECO:0000313" key="3">
    <source>
        <dbReference type="Proteomes" id="UP000515307"/>
    </source>
</evidence>
<name>A0A7G7BMB8_9ACTN</name>
<sequence>MPKTEVQPSVVALLCDSDFKYRPDTNTWTHRDGRPFSKEEQALALTATRADLEEVQQQLARYRKYRKTVDEAPESLVRFLAPFMSQLTESKLGNAVKLMGEDDRLELDRLLGLVTEPVRRFAPYAF</sequence>
<feature type="coiled-coil region" evidence="1">
    <location>
        <begin position="38"/>
        <end position="65"/>
    </location>
</feature>
<dbReference type="Proteomes" id="UP000515307">
    <property type="component" value="Chromosome"/>
</dbReference>
<dbReference type="RefSeq" id="WP_185299958.1">
    <property type="nucleotide sequence ID" value="NZ_CP045702.1"/>
</dbReference>
<gene>
    <name evidence="2" type="ORF">F0344_19290</name>
</gene>
<reference evidence="3" key="1">
    <citation type="submission" date="2019-10" db="EMBL/GenBank/DDBJ databases">
        <title>Antimicrobial potential of Antarctic Bacteria.</title>
        <authorList>
            <person name="Benaud N."/>
            <person name="Edwards R.J."/>
            <person name="Ferrari B.C."/>
        </authorList>
    </citation>
    <scope>NUCLEOTIDE SEQUENCE [LARGE SCALE GENOMIC DNA]</scope>
    <source>
        <strain evidence="3">NBSH44</strain>
    </source>
</reference>
<evidence type="ECO:0000256" key="1">
    <source>
        <dbReference type="SAM" id="Coils"/>
    </source>
</evidence>
<proteinExistence type="predicted"/>
<keyword evidence="1" id="KW-0175">Coiled coil</keyword>
<accession>A0A7G7BMB8</accession>
<protein>
    <submittedName>
        <fullName evidence="2">Uncharacterized protein</fullName>
    </submittedName>
</protein>
<dbReference type="AlphaFoldDB" id="A0A7G7BMB8"/>
<dbReference type="EMBL" id="CP045702">
    <property type="protein sequence ID" value="QNE76483.1"/>
    <property type="molecule type" value="Genomic_DNA"/>
</dbReference>
<dbReference type="KEGG" id="sfiy:F0344_19290"/>
<evidence type="ECO:0000313" key="2">
    <source>
        <dbReference type="EMBL" id="QNE76483.1"/>
    </source>
</evidence>